<dbReference type="Proteomes" id="UP000798046">
    <property type="component" value="Unassembled WGS sequence"/>
</dbReference>
<gene>
    <name evidence="2" type="ORF">F6V30_14040</name>
</gene>
<dbReference type="InterPro" id="IPR006497">
    <property type="entry name" value="Phage_lambda_VrpO_N"/>
</dbReference>
<proteinExistence type="predicted"/>
<comment type="caution">
    <text evidence="2">The sequence shown here is derived from an EMBL/GenBank/DDBJ whole genome shotgun (WGS) entry which is preliminary data.</text>
</comment>
<dbReference type="NCBIfam" id="TIGR01610">
    <property type="entry name" value="phage_O_Nterm"/>
    <property type="match status" value="1"/>
</dbReference>
<dbReference type="Gene3D" id="1.10.10.10">
    <property type="entry name" value="Winged helix-like DNA-binding domain superfamily/Winged helix DNA-binding domain"/>
    <property type="match status" value="1"/>
</dbReference>
<organism evidence="2 3">
    <name type="scientific">Oryzomonas sagensis</name>
    <dbReference type="NCBI Taxonomy" id="2603857"/>
    <lineage>
        <taxon>Bacteria</taxon>
        <taxon>Pseudomonadati</taxon>
        <taxon>Thermodesulfobacteriota</taxon>
        <taxon>Desulfuromonadia</taxon>
        <taxon>Geobacterales</taxon>
        <taxon>Geobacteraceae</taxon>
        <taxon>Oryzomonas</taxon>
    </lineage>
</organism>
<dbReference type="InterPro" id="IPR036388">
    <property type="entry name" value="WH-like_DNA-bd_sf"/>
</dbReference>
<name>A0ABQ6TL90_9BACT</name>
<keyword evidence="3" id="KW-1185">Reference proteome</keyword>
<sequence>MGPQCEDGYTKIANELLDALCLTRIPGESMQVFMTIMRKTYGYGKKSDVIALSQLSDATGIVKTHISRAISKLENMNMIVTQKGNAKGTSYGINKNYNTWLLLPKKVTLPKKVIIVTQKGNLPLPKKVNTKERESFKEKKEREMFEICIAWKAYVEMRVKIKKPLTPYAMKLRVGDLIKLQVQGQDPIAVLNQSTAACWQDLYPLKKNDAQLVEEIKQAVAPEMSDAIKRARERYAGSETTAAGCGC</sequence>
<evidence type="ECO:0000259" key="1">
    <source>
        <dbReference type="Pfam" id="PF04492"/>
    </source>
</evidence>
<evidence type="ECO:0000313" key="2">
    <source>
        <dbReference type="EMBL" id="KAB0668954.1"/>
    </source>
</evidence>
<feature type="domain" description="Bacteriophage lambda Replication protein O N-terminal" evidence="1">
    <location>
        <begin position="5"/>
        <end position="100"/>
    </location>
</feature>
<evidence type="ECO:0000313" key="3">
    <source>
        <dbReference type="Proteomes" id="UP000798046"/>
    </source>
</evidence>
<dbReference type="EMBL" id="VZRA01000004">
    <property type="protein sequence ID" value="KAB0668954.1"/>
    <property type="molecule type" value="Genomic_DNA"/>
</dbReference>
<accession>A0ABQ6TL90</accession>
<reference evidence="2 3" key="1">
    <citation type="journal article" date="2020" name="Microorganisms">
        <title>Description of Three Novel Members in the Family Geobacteraceae, Oryzomonas japonicum gen. nov., sp. nov., Oryzomonas sagensis sp. nov., and Oryzomonas ruber sp. nov.</title>
        <authorList>
            <person name="Xu Z."/>
            <person name="Masuda Y."/>
            <person name="Hayakawa C."/>
            <person name="Ushijima N."/>
            <person name="Kawano K."/>
            <person name="Shiratori Y."/>
            <person name="Senoo K."/>
            <person name="Itoh H."/>
        </authorList>
    </citation>
    <scope>NUCLEOTIDE SEQUENCE [LARGE SCALE GENOMIC DNA]</scope>
    <source>
        <strain evidence="2 3">Red100</strain>
    </source>
</reference>
<dbReference type="Pfam" id="PF04492">
    <property type="entry name" value="Phage_rep_O"/>
    <property type="match status" value="1"/>
</dbReference>
<dbReference type="RefSeq" id="WP_151157590.1">
    <property type="nucleotide sequence ID" value="NZ_VZRA01000004.1"/>
</dbReference>
<protein>
    <submittedName>
        <fullName evidence="2">Replication protein</fullName>
    </submittedName>
</protein>